<gene>
    <name evidence="1" type="ORF">NIES46_34040</name>
</gene>
<dbReference type="GeneID" id="301684187"/>
<proteinExistence type="predicted"/>
<reference evidence="1 2" key="1">
    <citation type="journal article" date="2019" name="J Genomics">
        <title>The Draft Genome of a Hydrogen-producing Cyanobacterium, Arthrospira platensis NIES-46.</title>
        <authorList>
            <person name="Suzuki S."/>
            <person name="Yamaguchi H."/>
            <person name="Kawachi M."/>
        </authorList>
    </citation>
    <scope>NUCLEOTIDE SEQUENCE [LARGE SCALE GENOMIC DNA]</scope>
    <source>
        <strain evidence="1 2">NIES-46</strain>
    </source>
</reference>
<organism evidence="1 2">
    <name type="scientific">Limnospira platensis NIES-46</name>
    <dbReference type="NCBI Taxonomy" id="1236695"/>
    <lineage>
        <taxon>Bacteria</taxon>
        <taxon>Bacillati</taxon>
        <taxon>Cyanobacteriota</taxon>
        <taxon>Cyanophyceae</taxon>
        <taxon>Oscillatoriophycideae</taxon>
        <taxon>Oscillatoriales</taxon>
        <taxon>Sirenicapillariaceae</taxon>
        <taxon>Limnospira</taxon>
    </lineage>
</organism>
<evidence type="ECO:0000313" key="2">
    <source>
        <dbReference type="Proteomes" id="UP000326169"/>
    </source>
</evidence>
<protein>
    <recommendedName>
        <fullName evidence="3">Conjugal transfer protein TrbI</fullName>
    </recommendedName>
</protein>
<comment type="caution">
    <text evidence="1">The sequence shown here is derived from an EMBL/GenBank/DDBJ whole genome shotgun (WGS) entry which is preliminary data.</text>
</comment>
<evidence type="ECO:0008006" key="3">
    <source>
        <dbReference type="Google" id="ProtNLM"/>
    </source>
</evidence>
<dbReference type="EMBL" id="BIMW01000127">
    <property type="protein sequence ID" value="GCE95341.1"/>
    <property type="molecule type" value="Genomic_DNA"/>
</dbReference>
<keyword evidence="2" id="KW-1185">Reference proteome</keyword>
<dbReference type="Proteomes" id="UP000326169">
    <property type="component" value="Unassembled WGS sequence"/>
</dbReference>
<name>A0A5M3TBI1_LIMPL</name>
<evidence type="ECO:0000313" key="1">
    <source>
        <dbReference type="EMBL" id="GCE95341.1"/>
    </source>
</evidence>
<accession>A0A5M3TBI1</accession>
<sequence>MFHQKLYRSATSIFLTLGLTTGLAAPLLLHQTVARAQQLPGSLQRERISAGTTIPVEYPGAERIVLTPTETTALTMVVARDIRTNQGRVWIPAGAEIVGELRPASGGSQFVANEVIVSNNRRYRLDANSNVVTRTETVRRGPSAGNILKGAAVGAAAAAALAGVLGDKAIATEEVLGGAGLGALAGVFIGRGHVDVVVIHPEQDLTLTMRSDVLFR</sequence>
<dbReference type="RefSeq" id="WP_006620161.1">
    <property type="nucleotide sequence ID" value="NZ_BIMW01000127.1"/>
</dbReference>